<dbReference type="RefSeq" id="WP_015923739.1">
    <property type="nucleotide sequence ID" value="NC_011899.1"/>
</dbReference>
<dbReference type="GO" id="GO:0006508">
    <property type="term" value="P:proteolysis"/>
    <property type="evidence" value="ECO:0007669"/>
    <property type="project" value="UniProtKB-KW"/>
</dbReference>
<gene>
    <name evidence="4" type="ordered locus">Hore_20250</name>
</gene>
<dbReference type="PANTHER" id="PTHR43343">
    <property type="entry name" value="PEPTIDASE S12"/>
    <property type="match status" value="1"/>
</dbReference>
<dbReference type="AlphaFoldDB" id="B8CZR8"/>
<dbReference type="EC" id="1.3.1.74" evidence="4"/>
<dbReference type="Gene3D" id="2.40.10.120">
    <property type="match status" value="1"/>
</dbReference>
<protein>
    <submittedName>
        <fullName evidence="4">2-alkenal reductase</fullName>
        <ecNumber evidence="4">1.3.1.74</ecNumber>
    </submittedName>
</protein>
<keyword evidence="2" id="KW-0378">Hydrolase</keyword>
<dbReference type="eggNOG" id="COG0265">
    <property type="taxonomic scope" value="Bacteria"/>
</dbReference>
<dbReference type="EMBL" id="CP001098">
    <property type="protein sequence ID" value="ACL70770.1"/>
    <property type="molecule type" value="Genomic_DNA"/>
</dbReference>
<keyword evidence="4" id="KW-0560">Oxidoreductase</keyword>
<accession>B8CZR8</accession>
<dbReference type="InterPro" id="IPR001940">
    <property type="entry name" value="Peptidase_S1C"/>
</dbReference>
<dbReference type="Proteomes" id="UP000000719">
    <property type="component" value="Chromosome"/>
</dbReference>
<keyword evidence="3" id="KW-0812">Transmembrane</keyword>
<organism evidence="4 5">
    <name type="scientific">Halothermothrix orenii (strain H 168 / OCM 544 / DSM 9562)</name>
    <dbReference type="NCBI Taxonomy" id="373903"/>
    <lineage>
        <taxon>Bacteria</taxon>
        <taxon>Bacillati</taxon>
        <taxon>Bacillota</taxon>
        <taxon>Clostridia</taxon>
        <taxon>Halanaerobiales</taxon>
        <taxon>Halothermotrichaceae</taxon>
        <taxon>Halothermothrix</taxon>
    </lineage>
</organism>
<dbReference type="Pfam" id="PF13365">
    <property type="entry name" value="Trypsin_2"/>
    <property type="match status" value="1"/>
</dbReference>
<keyword evidence="5" id="KW-1185">Reference proteome</keyword>
<feature type="transmembrane region" description="Helical" evidence="3">
    <location>
        <begin position="15"/>
        <end position="37"/>
    </location>
</feature>
<dbReference type="GO" id="GO:0004252">
    <property type="term" value="F:serine-type endopeptidase activity"/>
    <property type="evidence" value="ECO:0007669"/>
    <property type="project" value="InterPro"/>
</dbReference>
<proteinExistence type="predicted"/>
<dbReference type="HOGENOM" id="CLU_1052784_0_0_9"/>
<dbReference type="PANTHER" id="PTHR43343:SF3">
    <property type="entry name" value="PROTEASE DO-LIKE 8, CHLOROPLASTIC"/>
    <property type="match status" value="1"/>
</dbReference>
<sequence length="264" mass="29241">MDSLFNKNNRKKINWYSFLWFVIIALLAGILIIYFVFPSMFKGPGVKRIPIIFEDESENKVKSRGNITEISKNVSRAVVKITTGKKPSFLFLKSEQRFGSGFIITDTGYILTNYHVVQGAEKISVVIPDREKVYSGKMVGADAKNDLALIKINEKELPFLELSTSRRLRAGELVIALGYPLGLENTLTVGVVSALNRNIYTENGQKLRNLIQVDVAINPGNSGGPLLNDQGQVIGINTAIIRQGFGIGFAIPISTVRGFLENYL</sequence>
<dbReference type="PRINTS" id="PR00834">
    <property type="entry name" value="PROTEASES2C"/>
</dbReference>
<evidence type="ECO:0000256" key="2">
    <source>
        <dbReference type="ARBA" id="ARBA00022801"/>
    </source>
</evidence>
<reference evidence="4 5" key="1">
    <citation type="journal article" date="2009" name="PLoS ONE">
        <title>Genome analysis of the anaerobic thermohalophilic bacterium Halothermothrix orenii.</title>
        <authorList>
            <person name="Mavromatis K."/>
            <person name="Ivanova N."/>
            <person name="Anderson I."/>
            <person name="Lykidis A."/>
            <person name="Hooper S.D."/>
            <person name="Sun H."/>
            <person name="Kunin V."/>
            <person name="Lapidus A."/>
            <person name="Hugenholtz P."/>
            <person name="Patel B."/>
            <person name="Kyrpides N.C."/>
        </authorList>
    </citation>
    <scope>NUCLEOTIDE SEQUENCE [LARGE SCALE GENOMIC DNA]</scope>
    <source>
        <strain evidence="5">H 168 / OCM 544 / DSM 9562</strain>
    </source>
</reference>
<keyword evidence="3" id="KW-1133">Transmembrane helix</keyword>
<dbReference type="GO" id="GO:0032440">
    <property type="term" value="F:2-alkenal reductase [NAD(P)H] activity"/>
    <property type="evidence" value="ECO:0007669"/>
    <property type="project" value="UniProtKB-EC"/>
</dbReference>
<dbReference type="InterPro" id="IPR051201">
    <property type="entry name" value="Chloro_Bact_Ser_Proteases"/>
</dbReference>
<dbReference type="KEGG" id="hor:Hore_20250"/>
<dbReference type="STRING" id="373903.Hore_20250"/>
<keyword evidence="3" id="KW-0472">Membrane</keyword>
<evidence type="ECO:0000256" key="3">
    <source>
        <dbReference type="SAM" id="Phobius"/>
    </source>
</evidence>
<keyword evidence="1" id="KW-0645">Protease</keyword>
<evidence type="ECO:0000313" key="4">
    <source>
        <dbReference type="EMBL" id="ACL70770.1"/>
    </source>
</evidence>
<name>B8CZR8_HALOH</name>
<evidence type="ECO:0000256" key="1">
    <source>
        <dbReference type="ARBA" id="ARBA00022670"/>
    </source>
</evidence>
<dbReference type="SUPFAM" id="SSF50494">
    <property type="entry name" value="Trypsin-like serine proteases"/>
    <property type="match status" value="1"/>
</dbReference>
<evidence type="ECO:0000313" key="5">
    <source>
        <dbReference type="Proteomes" id="UP000000719"/>
    </source>
</evidence>
<dbReference type="InterPro" id="IPR009003">
    <property type="entry name" value="Peptidase_S1_PA"/>
</dbReference>